<evidence type="ECO:0000256" key="6">
    <source>
        <dbReference type="ARBA" id="ARBA00022801"/>
    </source>
</evidence>
<dbReference type="InterPro" id="IPR036852">
    <property type="entry name" value="Peptidase_S8/S53_dom_sf"/>
</dbReference>
<keyword evidence="7 9" id="KW-0720">Serine protease</keyword>
<evidence type="ECO:0000256" key="5">
    <source>
        <dbReference type="ARBA" id="ARBA00022670"/>
    </source>
</evidence>
<feature type="active site" description="Charge relay system" evidence="9">
    <location>
        <position position="487"/>
    </location>
</feature>
<dbReference type="EMBL" id="CP021920">
    <property type="protein sequence ID" value="ASB88153.1"/>
    <property type="molecule type" value="Genomic_DNA"/>
</dbReference>
<feature type="domain" description="Bacterial Ig" evidence="11">
    <location>
        <begin position="883"/>
        <end position="962"/>
    </location>
</feature>
<feature type="active site" description="Charge relay system" evidence="9">
    <location>
        <position position="452"/>
    </location>
</feature>
<dbReference type="Gene3D" id="3.40.50.200">
    <property type="entry name" value="Peptidase S8/S53 domain"/>
    <property type="match status" value="1"/>
</dbReference>
<dbReference type="InterPro" id="IPR050131">
    <property type="entry name" value="Peptidase_S8_subtilisin-like"/>
</dbReference>
<dbReference type="InterPro" id="IPR013783">
    <property type="entry name" value="Ig-like_fold"/>
</dbReference>
<dbReference type="SUPFAM" id="SSF52743">
    <property type="entry name" value="Subtilisin-like"/>
    <property type="match status" value="1"/>
</dbReference>
<evidence type="ECO:0000256" key="3">
    <source>
        <dbReference type="ARBA" id="ARBA00011073"/>
    </source>
</evidence>
<gene>
    <name evidence="12" type="primary">wprA</name>
    <name evidence="12" type="ORF">S101395_01644</name>
</gene>
<feature type="domain" description="Bacterial Ig" evidence="11">
    <location>
        <begin position="799"/>
        <end position="879"/>
    </location>
</feature>
<feature type="domain" description="Peptidase S8/S53" evidence="10">
    <location>
        <begin position="445"/>
        <end position="679"/>
    </location>
</feature>
<organism evidence="12 13">
    <name type="scientific">Bacillus sonorensis</name>
    <dbReference type="NCBI Taxonomy" id="119858"/>
    <lineage>
        <taxon>Bacteria</taxon>
        <taxon>Bacillati</taxon>
        <taxon>Bacillota</taxon>
        <taxon>Bacilli</taxon>
        <taxon>Bacillales</taxon>
        <taxon>Bacillaceae</taxon>
        <taxon>Bacillus</taxon>
    </lineage>
</organism>
<accession>A0ABN5ABP7</accession>
<evidence type="ECO:0000259" key="10">
    <source>
        <dbReference type="Pfam" id="PF00082"/>
    </source>
</evidence>
<keyword evidence="6 9" id="KW-0378">Hydrolase</keyword>
<dbReference type="Pfam" id="PF17936">
    <property type="entry name" value="Big_6"/>
    <property type="match status" value="4"/>
</dbReference>
<dbReference type="GeneID" id="92854339"/>
<evidence type="ECO:0000313" key="12">
    <source>
        <dbReference type="EMBL" id="ASB88153.1"/>
    </source>
</evidence>
<keyword evidence="13" id="KW-1185">Reference proteome</keyword>
<keyword evidence="5 9" id="KW-0645">Protease</keyword>
<comment type="similarity">
    <text evidence="3 9">Belongs to the peptidase S8 family.</text>
</comment>
<comment type="subcellular location">
    <subcellularLocation>
        <location evidence="2">Secreted</location>
    </subcellularLocation>
</comment>
<evidence type="ECO:0000256" key="9">
    <source>
        <dbReference type="PROSITE-ProRule" id="PRU01240"/>
    </source>
</evidence>
<evidence type="ECO:0000256" key="2">
    <source>
        <dbReference type="ARBA" id="ARBA00004613"/>
    </source>
</evidence>
<dbReference type="GO" id="GO:0006508">
    <property type="term" value="P:proteolysis"/>
    <property type="evidence" value="ECO:0007669"/>
    <property type="project" value="UniProtKB-KW"/>
</dbReference>
<feature type="domain" description="Bacterial Ig" evidence="11">
    <location>
        <begin position="724"/>
        <end position="794"/>
    </location>
</feature>
<evidence type="ECO:0000259" key="11">
    <source>
        <dbReference type="Pfam" id="PF17936"/>
    </source>
</evidence>
<dbReference type="Proteomes" id="UP000196877">
    <property type="component" value="Chromosome"/>
</dbReference>
<evidence type="ECO:0000256" key="4">
    <source>
        <dbReference type="ARBA" id="ARBA00022525"/>
    </source>
</evidence>
<keyword evidence="8" id="KW-0106">Calcium</keyword>
<dbReference type="Pfam" id="PF00082">
    <property type="entry name" value="Peptidase_S8"/>
    <property type="match status" value="1"/>
</dbReference>
<dbReference type="InterPro" id="IPR023828">
    <property type="entry name" value="Peptidase_S8_Ser-AS"/>
</dbReference>
<dbReference type="EC" id="3.4.21.-" evidence="12"/>
<evidence type="ECO:0000256" key="8">
    <source>
        <dbReference type="ARBA" id="ARBA00022837"/>
    </source>
</evidence>
<dbReference type="InterPro" id="IPR041498">
    <property type="entry name" value="Big_6"/>
</dbReference>
<dbReference type="RefSeq" id="WP_006637768.1">
    <property type="nucleotide sequence ID" value="NZ_BORD01000003.1"/>
</dbReference>
<dbReference type="PROSITE" id="PS00137">
    <property type="entry name" value="SUBTILASE_HIS"/>
    <property type="match status" value="1"/>
</dbReference>
<dbReference type="GO" id="GO:0008233">
    <property type="term" value="F:peptidase activity"/>
    <property type="evidence" value="ECO:0007669"/>
    <property type="project" value="UniProtKB-KW"/>
</dbReference>
<dbReference type="InterPro" id="IPR022398">
    <property type="entry name" value="Peptidase_S8_His-AS"/>
</dbReference>
<dbReference type="InterPro" id="IPR034084">
    <property type="entry name" value="Thermitase-like_dom"/>
</dbReference>
<feature type="active site" description="Charge relay system" evidence="9">
    <location>
        <position position="640"/>
    </location>
</feature>
<dbReference type="PROSITE" id="PS00138">
    <property type="entry name" value="SUBTILASE_SER"/>
    <property type="match status" value="1"/>
</dbReference>
<reference evidence="12 13" key="1">
    <citation type="submission" date="2017-06" db="EMBL/GenBank/DDBJ databases">
        <title>Genome sequence of Bacillus sonorensis strain SRCM101395.</title>
        <authorList>
            <person name="Cho S.H."/>
        </authorList>
    </citation>
    <scope>NUCLEOTIDE SEQUENCE [LARGE SCALE GENOMIC DNA]</scope>
    <source>
        <strain evidence="12 13">SRCM101395</strain>
    </source>
</reference>
<dbReference type="InterPro" id="IPR015500">
    <property type="entry name" value="Peptidase_S8_subtilisin-rel"/>
</dbReference>
<evidence type="ECO:0000256" key="7">
    <source>
        <dbReference type="ARBA" id="ARBA00022825"/>
    </source>
</evidence>
<feature type="domain" description="Bacterial Ig" evidence="11">
    <location>
        <begin position="966"/>
        <end position="1044"/>
    </location>
</feature>
<evidence type="ECO:0000256" key="1">
    <source>
        <dbReference type="ARBA" id="ARBA00001913"/>
    </source>
</evidence>
<dbReference type="PROSITE" id="PS51892">
    <property type="entry name" value="SUBTILASE"/>
    <property type="match status" value="1"/>
</dbReference>
<dbReference type="CDD" id="cd07484">
    <property type="entry name" value="Peptidases_S8_Thermitase_like"/>
    <property type="match status" value="1"/>
</dbReference>
<dbReference type="NCBIfam" id="NF033510">
    <property type="entry name" value="Ca_tandemer"/>
    <property type="match status" value="2"/>
</dbReference>
<evidence type="ECO:0000313" key="13">
    <source>
        <dbReference type="Proteomes" id="UP000196877"/>
    </source>
</evidence>
<dbReference type="PANTHER" id="PTHR43806">
    <property type="entry name" value="PEPTIDASE S8"/>
    <property type="match status" value="1"/>
</dbReference>
<sequence>MKKRKISGSIIFILMFALIFGQLPIVKAGAAADAPVDETALTIASPVKAAFKNNEEAHWYKVEPSEKDVADFTHFRFKLQSDQELNISIYSSLENATEGHTFDRYNGFSYEKNPGIIDFPVAWKGPYYVKVENHNDEETDNTSNTDVSYTISYEGVTLPPSDQQAEEDCPAELSVSERENGKSILQDLRTIRDGVLSKTEKGKSLSSLYYKAAPFISAKMIFDKSLRNGVYRDLVQLKKLFGDVAKNGSSSTYTITKEDQKAITSLYSAARETVPESLKKQLDETAEEIDIANTAGSKVSALFAKAGLTDSNISAAPENRYIVKLKDGKKLSSFAAKAKAFGAESVDSIKKSKAALENMYVLELDRHDSDGYKAAAKKYKAAADKLSRLPEVEFVEQVRQYRALSADSQYSYQWSLKNNGKDRAANADIQFEKLQKLLNGKTLNETVIAVVDTGVDHTLADLNGVVKHEEGYNYIGRNTNAIDDNGHGTHVSGIIAAAADNHYSMAGINAHAKILPVKVLDSSGGGDTEQIAYGIIYAVDHGAKVINLSLGGPYSRVIEYALKYAADKNVTVVAASGNDGLSEISYPASSKYALSVGATNQIDLVSDYSNYGKGLDMVAPGTDIPSLVPDGNVTYMSGTSMAAPHVAAVAGLLLSEKPSLKPKEVEKLLTETAADVSFEEQDNPGSDFDDGMEPEPPAPGYDFVSGWGRLNAYHAVSVLELKLKVNPILDHDRAVKGTAKSGSTVKVISGSKVLGTGTAGKSGAFSVKIPAQAANHVLHVVATGHQAEASLRAVVEKGPKKPSVKRVTNKDVYVKGTAPAGYTVNIKNKSKNIIGSAKADASGAFKAKIAKQKEYTILYATASADAYRESSEVKITVADVIPPHAPKINPVSDNSKEIKGKTEAGAQVTAKVKGKTIGSAKANGKGEYRLKIAKQKAGTTISVTAKDKAGNTSKTAKITVIDKTPPSAPKVYTVSSNSTAVKGKAEANANIIVKAGKKTIGTGKANKKGDFSIKIKKQKANTVLSVTAKDQAGNMSKERKTTVKKAK</sequence>
<dbReference type="PANTHER" id="PTHR43806:SF11">
    <property type="entry name" value="CEREVISIN-RELATED"/>
    <property type="match status" value="1"/>
</dbReference>
<keyword evidence="4" id="KW-0964">Secreted</keyword>
<dbReference type="Gene3D" id="2.60.40.10">
    <property type="entry name" value="Immunoglobulins"/>
    <property type="match status" value="4"/>
</dbReference>
<comment type="cofactor">
    <cofactor evidence="1">
        <name>Ca(2+)</name>
        <dbReference type="ChEBI" id="CHEBI:29108"/>
    </cofactor>
</comment>
<dbReference type="InterPro" id="IPR000209">
    <property type="entry name" value="Peptidase_S8/S53_dom"/>
</dbReference>
<protein>
    <submittedName>
        <fullName evidence="12">Cell wall-associated protease</fullName>
        <ecNumber evidence="12">3.4.21.-</ecNumber>
    </submittedName>
</protein>
<name>A0ABN5ABP7_9BACI</name>
<proteinExistence type="inferred from homology"/>
<dbReference type="PRINTS" id="PR00723">
    <property type="entry name" value="SUBTILISIN"/>
</dbReference>